<keyword evidence="2" id="KW-1185">Reference proteome</keyword>
<gene>
    <name evidence="1" type="ORF">ACFQ16_04880</name>
</gene>
<accession>A0ABW3FMQ2</accession>
<reference evidence="2" key="1">
    <citation type="journal article" date="2019" name="Int. J. Syst. Evol. Microbiol.">
        <title>The Global Catalogue of Microorganisms (GCM) 10K type strain sequencing project: providing services to taxonomists for standard genome sequencing and annotation.</title>
        <authorList>
            <consortium name="The Broad Institute Genomics Platform"/>
            <consortium name="The Broad Institute Genome Sequencing Center for Infectious Disease"/>
            <person name="Wu L."/>
            <person name="Ma J."/>
        </authorList>
    </citation>
    <scope>NUCLEOTIDE SEQUENCE [LARGE SCALE GENOMIC DNA]</scope>
    <source>
        <strain evidence="2">CCUG 56401</strain>
    </source>
</reference>
<name>A0ABW3FMQ2_9PSEU</name>
<comment type="caution">
    <text evidence="1">The sequence shown here is derived from an EMBL/GenBank/DDBJ whole genome shotgun (WGS) entry which is preliminary data.</text>
</comment>
<evidence type="ECO:0000313" key="1">
    <source>
        <dbReference type="EMBL" id="MFD0919073.1"/>
    </source>
</evidence>
<evidence type="ECO:0000313" key="2">
    <source>
        <dbReference type="Proteomes" id="UP001597018"/>
    </source>
</evidence>
<dbReference type="Proteomes" id="UP001597018">
    <property type="component" value="Unassembled WGS sequence"/>
</dbReference>
<sequence>MPSTCIFATDERYDRDHASDYRSRYGAYLRQNVALFLDFYDEPTRDRLEFAAAAWRVAQSPVMSPGYVIRHPRIVETSAAWDFEGRMGITVAVAAEVPRQLARSLYGSWRGWDRQYWAEPEDNNFPVATALLRFRVPMSPDGLPVPSYSPAAVPNTDTAKAAVEVICGRLNSALAGVFSQFSRKEVA</sequence>
<dbReference type="EMBL" id="JBHTIW010000002">
    <property type="protein sequence ID" value="MFD0919073.1"/>
    <property type="molecule type" value="Genomic_DNA"/>
</dbReference>
<organism evidence="1 2">
    <name type="scientific">Saccharopolyspora rosea</name>
    <dbReference type="NCBI Taxonomy" id="524884"/>
    <lineage>
        <taxon>Bacteria</taxon>
        <taxon>Bacillati</taxon>
        <taxon>Actinomycetota</taxon>
        <taxon>Actinomycetes</taxon>
        <taxon>Pseudonocardiales</taxon>
        <taxon>Pseudonocardiaceae</taxon>
        <taxon>Saccharopolyspora</taxon>
    </lineage>
</organism>
<proteinExistence type="predicted"/>
<dbReference type="RefSeq" id="WP_345601374.1">
    <property type="nucleotide sequence ID" value="NZ_BAABLT010000033.1"/>
</dbReference>
<protein>
    <submittedName>
        <fullName evidence="1">Uncharacterized protein</fullName>
    </submittedName>
</protein>